<keyword evidence="3" id="KW-1185">Reference proteome</keyword>
<feature type="region of interest" description="Disordered" evidence="1">
    <location>
        <begin position="1"/>
        <end position="23"/>
    </location>
</feature>
<organism evidence="2 3">
    <name type="scientific">Puccinia striiformis f. sp. tritici PST-78</name>
    <dbReference type="NCBI Taxonomy" id="1165861"/>
    <lineage>
        <taxon>Eukaryota</taxon>
        <taxon>Fungi</taxon>
        <taxon>Dikarya</taxon>
        <taxon>Basidiomycota</taxon>
        <taxon>Pucciniomycotina</taxon>
        <taxon>Pucciniomycetes</taxon>
        <taxon>Pucciniales</taxon>
        <taxon>Pucciniaceae</taxon>
        <taxon>Puccinia</taxon>
    </lineage>
</organism>
<gene>
    <name evidence="2" type="ORF">PSTG_02739</name>
</gene>
<evidence type="ECO:0000313" key="3">
    <source>
        <dbReference type="Proteomes" id="UP000054564"/>
    </source>
</evidence>
<comment type="caution">
    <text evidence="2">The sequence shown here is derived from an EMBL/GenBank/DDBJ whole genome shotgun (WGS) entry which is preliminary data.</text>
</comment>
<dbReference type="Proteomes" id="UP000054564">
    <property type="component" value="Unassembled WGS sequence"/>
</dbReference>
<reference evidence="3" key="1">
    <citation type="submission" date="2014-03" db="EMBL/GenBank/DDBJ databases">
        <title>The Genome Sequence of Puccinia striiformis f. sp. tritici PST-78.</title>
        <authorList>
            <consortium name="The Broad Institute Genome Sequencing Platform"/>
            <person name="Cuomo C."/>
            <person name="Hulbert S."/>
            <person name="Chen X."/>
            <person name="Walker B."/>
            <person name="Young S.K."/>
            <person name="Zeng Q."/>
            <person name="Gargeya S."/>
            <person name="Fitzgerald M."/>
            <person name="Haas B."/>
            <person name="Abouelleil A."/>
            <person name="Alvarado L."/>
            <person name="Arachchi H.M."/>
            <person name="Berlin A.M."/>
            <person name="Chapman S.B."/>
            <person name="Goldberg J."/>
            <person name="Griggs A."/>
            <person name="Gujja S."/>
            <person name="Hansen M."/>
            <person name="Howarth C."/>
            <person name="Imamovic A."/>
            <person name="Larimer J."/>
            <person name="McCowan C."/>
            <person name="Montmayeur A."/>
            <person name="Murphy C."/>
            <person name="Neiman D."/>
            <person name="Pearson M."/>
            <person name="Priest M."/>
            <person name="Roberts A."/>
            <person name="Saif S."/>
            <person name="Shea T."/>
            <person name="Sisk P."/>
            <person name="Sykes S."/>
            <person name="Wortman J."/>
            <person name="Nusbaum C."/>
            <person name="Birren B."/>
        </authorList>
    </citation>
    <scope>NUCLEOTIDE SEQUENCE [LARGE SCALE GENOMIC DNA]</scope>
    <source>
        <strain evidence="3">race PST-78</strain>
    </source>
</reference>
<name>A0A0L0VXK8_9BASI</name>
<protein>
    <submittedName>
        <fullName evidence="2">Uncharacterized protein</fullName>
    </submittedName>
</protein>
<proteinExistence type="predicted"/>
<evidence type="ECO:0000256" key="1">
    <source>
        <dbReference type="SAM" id="MobiDB-lite"/>
    </source>
</evidence>
<dbReference type="EMBL" id="AJIL01000014">
    <property type="protein sequence ID" value="KNF04029.1"/>
    <property type="molecule type" value="Genomic_DNA"/>
</dbReference>
<sequence>MSFHAGQLENNGSHVSQSEKRSDGCDLDYNKFRTLECVNRVKSRTGSFQAYSFCLGDEAKGSLEVCLDSKAVIPVLITPMPAASGDARMGPRWRPIRLSASPGARGRSAKIDSTALSPGHLTPKSGAKSQVAEWQSIGIRLLRGQVGVKPDPLRRPLAGWCRLTNTPCIQSIYLLLWRLGRNLYPSIQTNPLKPQCRRE</sequence>
<feature type="region of interest" description="Disordered" evidence="1">
    <location>
        <begin position="98"/>
        <end position="124"/>
    </location>
</feature>
<accession>A0A0L0VXK8</accession>
<dbReference type="AlphaFoldDB" id="A0A0L0VXK8"/>
<evidence type="ECO:0000313" key="2">
    <source>
        <dbReference type="EMBL" id="KNF04029.1"/>
    </source>
</evidence>